<dbReference type="Pfam" id="PF13913">
    <property type="entry name" value="zf-C2HC_2"/>
    <property type="match status" value="5"/>
</dbReference>
<feature type="compositionally biased region" description="Basic and acidic residues" evidence="6">
    <location>
        <begin position="292"/>
        <end position="306"/>
    </location>
</feature>
<feature type="domain" description="C2HC/C3H-type" evidence="7">
    <location>
        <begin position="449"/>
        <end position="478"/>
    </location>
</feature>
<protein>
    <submittedName>
        <fullName evidence="9 10">Uncharacterized protein LOC107068546 isoform X1</fullName>
    </submittedName>
</protein>
<sequence length="677" mass="76928">MKWKRESTEFLSEKTFLIIRDNLDNCEAPEKTKNKKSKKSNSNSSSNSSRDRSTDEESDGSQARLPLGNTSTWPPKIKRSHCQQIYEEIERPKTANLDKPSILNPELVDKLDMSLLSKELLSDSMTRYHQQQQQQQQVTKTISGGNSSIVIFPSNRPRQTVLLGFQQQQHQHLRPAWNDRIALHQKRRSFEQILNVKITQIETIPEPTKMQKNSRIANQENCHLGKKLSLDVKKFDNNNNNRNNANGPIKVQTLSSLKKKNSRTNMSADVEVFTSLTSKNVPEPCRTCGRSDQPERFHSHPKDGRPGKTKIAITSVSPKSSKVSVPKTIQKPMPLNFRSDKNRTNKLEEALTVRDVQSTKNNPEESSNKSTRASSAPIRKGPKTVTCYICGREFGTAGFPIHEPKCMEKWERENNSLPVSQRRARPKRPEVAINHSEWNAVAWKESQTQLVPCSKCGRTFLPERLSIHSNSCKASPKNLDKEKTEKIDILEKSSTISTRSGPPMVPCQICARNFSTRSIKIHEPQCMKRWKMEKENKAANSQRISSHKEKSDPTGNIQDNTSDNPIGDTTQKRMITCYICGRDFGSVSIAIHEPQCLKKWHLENNKLSPKQRRKEPQKPDIIYTKDPSTGDAVVDIAAMAEASWKTHLNQLVPCKNCGRTFNPDRVTIHEKSCKGNR</sequence>
<dbReference type="RefSeq" id="XP_015180548.1">
    <property type="nucleotide sequence ID" value="XM_015325062.1"/>
</dbReference>
<feature type="region of interest" description="Disordered" evidence="6">
    <location>
        <begin position="284"/>
        <end position="310"/>
    </location>
</feature>
<evidence type="ECO:0000259" key="7">
    <source>
        <dbReference type="PROSITE" id="PS52027"/>
    </source>
</evidence>
<dbReference type="InterPro" id="IPR049899">
    <property type="entry name" value="Znf_C2HC_C3H"/>
</dbReference>
<gene>
    <name evidence="9 10 11" type="primary">LOC107068546</name>
</gene>
<name>A0ABM1IK13_POLDO</name>
<keyword evidence="2" id="KW-0677">Repeat</keyword>
<evidence type="ECO:0000256" key="3">
    <source>
        <dbReference type="ARBA" id="ARBA00022771"/>
    </source>
</evidence>
<keyword evidence="1" id="KW-0479">Metal-binding</keyword>
<feature type="region of interest" description="Disordered" evidence="6">
    <location>
        <begin position="332"/>
        <end position="379"/>
    </location>
</feature>
<feature type="compositionally biased region" description="Polar residues" evidence="6">
    <location>
        <begin position="553"/>
        <end position="568"/>
    </location>
</feature>
<keyword evidence="3 5" id="KW-0863">Zinc-finger</keyword>
<evidence type="ECO:0000313" key="11">
    <source>
        <dbReference type="RefSeq" id="XP_015180550.1"/>
    </source>
</evidence>
<feature type="domain" description="C2HC/C3H-type" evidence="7">
    <location>
        <begin position="503"/>
        <end position="532"/>
    </location>
</feature>
<reference evidence="9 10" key="1">
    <citation type="submission" date="2025-05" db="UniProtKB">
        <authorList>
            <consortium name="RefSeq"/>
        </authorList>
    </citation>
    <scope>IDENTIFICATION</scope>
    <source>
        <tissue evidence="9 10">Whole body</tissue>
    </source>
</reference>
<feature type="region of interest" description="Disordered" evidence="6">
    <location>
        <begin position="533"/>
        <end position="568"/>
    </location>
</feature>
<feature type="domain" description="C2HC/C3H-type" evidence="7">
    <location>
        <begin position="650"/>
        <end position="677"/>
    </location>
</feature>
<evidence type="ECO:0000313" key="9">
    <source>
        <dbReference type="RefSeq" id="XP_015180548.1"/>
    </source>
</evidence>
<accession>A0ABM1IK13</accession>
<dbReference type="RefSeq" id="XP_015180549.1">
    <property type="nucleotide sequence ID" value="XM_015325063.1"/>
</dbReference>
<dbReference type="PROSITE" id="PS52027">
    <property type="entry name" value="ZF_C2HC_C3H"/>
    <property type="match status" value="5"/>
</dbReference>
<dbReference type="RefSeq" id="XP_015180550.1">
    <property type="nucleotide sequence ID" value="XM_015325064.1"/>
</dbReference>
<organism evidence="8 11">
    <name type="scientific">Polistes dominula</name>
    <name type="common">European paper wasp</name>
    <name type="synonym">Vespa dominula</name>
    <dbReference type="NCBI Taxonomy" id="743375"/>
    <lineage>
        <taxon>Eukaryota</taxon>
        <taxon>Metazoa</taxon>
        <taxon>Ecdysozoa</taxon>
        <taxon>Arthropoda</taxon>
        <taxon>Hexapoda</taxon>
        <taxon>Insecta</taxon>
        <taxon>Pterygota</taxon>
        <taxon>Neoptera</taxon>
        <taxon>Endopterygota</taxon>
        <taxon>Hymenoptera</taxon>
        <taxon>Apocrita</taxon>
        <taxon>Aculeata</taxon>
        <taxon>Vespoidea</taxon>
        <taxon>Vespidae</taxon>
        <taxon>Polistinae</taxon>
        <taxon>Polistini</taxon>
        <taxon>Polistes</taxon>
    </lineage>
</organism>
<evidence type="ECO:0000256" key="6">
    <source>
        <dbReference type="SAM" id="MobiDB-lite"/>
    </source>
</evidence>
<feature type="compositionally biased region" description="Basic and acidic residues" evidence="6">
    <location>
        <begin position="338"/>
        <end position="352"/>
    </location>
</feature>
<dbReference type="PANTHER" id="PTHR13555:SF68">
    <property type="entry name" value="ZINC FINGER PROTEIN 474"/>
    <property type="match status" value="1"/>
</dbReference>
<dbReference type="InterPro" id="IPR026319">
    <property type="entry name" value="ZC2HC1A/B-like"/>
</dbReference>
<evidence type="ECO:0000256" key="1">
    <source>
        <dbReference type="ARBA" id="ARBA00022723"/>
    </source>
</evidence>
<evidence type="ECO:0000313" key="10">
    <source>
        <dbReference type="RefSeq" id="XP_015180549.1"/>
    </source>
</evidence>
<feature type="region of interest" description="Disordered" evidence="6">
    <location>
        <begin position="22"/>
        <end position="79"/>
    </location>
</feature>
<dbReference type="Proteomes" id="UP000694924">
    <property type="component" value="Unplaced"/>
</dbReference>
<dbReference type="GeneID" id="107068546"/>
<feature type="domain" description="C2HC/C3H-type" evidence="7">
    <location>
        <begin position="383"/>
        <end position="412"/>
    </location>
</feature>
<evidence type="ECO:0000256" key="5">
    <source>
        <dbReference type="PROSITE-ProRule" id="PRU01371"/>
    </source>
</evidence>
<keyword evidence="8" id="KW-1185">Reference proteome</keyword>
<evidence type="ECO:0000313" key="8">
    <source>
        <dbReference type="Proteomes" id="UP000694924"/>
    </source>
</evidence>
<feature type="domain" description="C2HC/C3H-type" evidence="7">
    <location>
        <begin position="573"/>
        <end position="602"/>
    </location>
</feature>
<keyword evidence="4" id="KW-0862">Zinc</keyword>
<proteinExistence type="predicted"/>
<evidence type="ECO:0000256" key="2">
    <source>
        <dbReference type="ARBA" id="ARBA00022737"/>
    </source>
</evidence>
<dbReference type="PANTHER" id="PTHR13555">
    <property type="entry name" value="C2H2 ZINC FINGER CGI-62-RELATED"/>
    <property type="match status" value="1"/>
</dbReference>
<evidence type="ECO:0000256" key="4">
    <source>
        <dbReference type="ARBA" id="ARBA00022833"/>
    </source>
</evidence>
<dbReference type="Gene3D" id="3.30.160.60">
    <property type="entry name" value="Classic Zinc Finger"/>
    <property type="match status" value="5"/>
</dbReference>